<sequence>MHLFVLNPLWEKKLKLSNCLSLLALILPLSGCASRPDYTLNPPASSEWVTVTVKLPPQTEVTPMDVLYRSDKCQREDYDSTTESHIRKERGFNPRVERMTQQGRGDIWEARIALDGGGRCEWKLSTVRVDLQLINNTSLTKGKDITSTSYVFAFDDEFYSGGGLPGLKKDVRGNLNINTDFFPMIYINHTFNETYIEMFGGSVKNEKWSRHYRVYNTKNIIIEPTLHIQQVVKLESSKNKDEPANMTIIYPDGTIGHERTRVPDYEKLLSMK</sequence>
<dbReference type="AlphaFoldDB" id="A0A0T9RN05"/>
<evidence type="ECO:0000313" key="1">
    <source>
        <dbReference type="EMBL" id="CNI72981.1"/>
    </source>
</evidence>
<dbReference type="EMBL" id="CQAZ01000120">
    <property type="protein sequence ID" value="CNI72981.1"/>
    <property type="molecule type" value="Genomic_DNA"/>
</dbReference>
<reference evidence="2" key="1">
    <citation type="submission" date="2015-03" db="EMBL/GenBank/DDBJ databases">
        <authorList>
            <consortium name="Pathogen Informatics"/>
        </authorList>
    </citation>
    <scope>NUCLEOTIDE SEQUENCE [LARGE SCALE GENOMIC DNA]</scope>
    <source>
        <strain evidence="2">A125KOH2</strain>
    </source>
</reference>
<proteinExistence type="predicted"/>
<evidence type="ECO:0000313" key="2">
    <source>
        <dbReference type="Proteomes" id="UP000045840"/>
    </source>
</evidence>
<dbReference type="STRING" id="1288385.ERS137968_02781"/>
<dbReference type="Proteomes" id="UP000045840">
    <property type="component" value="Unassembled WGS sequence"/>
</dbReference>
<organism evidence="1 2">
    <name type="scientific">Yersinia pekkanenii</name>
    <dbReference type="NCBI Taxonomy" id="1288385"/>
    <lineage>
        <taxon>Bacteria</taxon>
        <taxon>Pseudomonadati</taxon>
        <taxon>Pseudomonadota</taxon>
        <taxon>Gammaproteobacteria</taxon>
        <taxon>Enterobacterales</taxon>
        <taxon>Yersiniaceae</taxon>
        <taxon>Yersinia</taxon>
    </lineage>
</organism>
<accession>A0A0T9RN05</accession>
<name>A0A0T9RN05_9GAMM</name>
<protein>
    <submittedName>
        <fullName evidence="1">Uncharacterized protein</fullName>
    </submittedName>
</protein>
<gene>
    <name evidence="1" type="ORF">ERS008529_04767</name>
</gene>